<reference evidence="2 3" key="1">
    <citation type="submission" date="2018-10" db="EMBL/GenBank/DDBJ databases">
        <title>Genome sequencing of Mucilaginibacter sp. HYN0043.</title>
        <authorList>
            <person name="Kim M."/>
            <person name="Yi H."/>
        </authorList>
    </citation>
    <scope>NUCLEOTIDE SEQUENCE [LARGE SCALE GENOMIC DNA]</scope>
    <source>
        <strain evidence="2 3">HYN0043</strain>
    </source>
</reference>
<dbReference type="KEGG" id="muh:HYN43_019975"/>
<name>A0A494VSP3_9SPHI</name>
<keyword evidence="1" id="KW-0812">Transmembrane</keyword>
<dbReference type="AlphaFoldDB" id="A0A494VSP3"/>
<evidence type="ECO:0000313" key="2">
    <source>
        <dbReference type="EMBL" id="AYL97439.1"/>
    </source>
</evidence>
<gene>
    <name evidence="2" type="ORF">HYN43_019975</name>
</gene>
<accession>A0A494VSP3</accession>
<keyword evidence="1" id="KW-0472">Membrane</keyword>
<keyword evidence="1" id="KW-1133">Transmembrane helix</keyword>
<keyword evidence="3" id="KW-1185">Reference proteome</keyword>
<organism evidence="2 3">
    <name type="scientific">Mucilaginibacter celer</name>
    <dbReference type="NCBI Taxonomy" id="2305508"/>
    <lineage>
        <taxon>Bacteria</taxon>
        <taxon>Pseudomonadati</taxon>
        <taxon>Bacteroidota</taxon>
        <taxon>Sphingobacteriia</taxon>
        <taxon>Sphingobacteriales</taxon>
        <taxon>Sphingobacteriaceae</taxon>
        <taxon>Mucilaginibacter</taxon>
    </lineage>
</organism>
<dbReference type="EMBL" id="CP032869">
    <property type="protein sequence ID" value="AYL97439.1"/>
    <property type="molecule type" value="Genomic_DNA"/>
</dbReference>
<protein>
    <submittedName>
        <fullName evidence="2">Uncharacterized protein</fullName>
    </submittedName>
</protein>
<sequence length="60" mass="6748">MQMWGFLSRKLKAESRKLFGEAESLGLKAESLLPILALKSSFTLSVFGFLLVFYAFGFQP</sequence>
<feature type="transmembrane region" description="Helical" evidence="1">
    <location>
        <begin position="36"/>
        <end position="56"/>
    </location>
</feature>
<evidence type="ECO:0000313" key="3">
    <source>
        <dbReference type="Proteomes" id="UP000270046"/>
    </source>
</evidence>
<proteinExistence type="predicted"/>
<dbReference type="Proteomes" id="UP000270046">
    <property type="component" value="Chromosome"/>
</dbReference>
<evidence type="ECO:0000256" key="1">
    <source>
        <dbReference type="SAM" id="Phobius"/>
    </source>
</evidence>